<feature type="region of interest" description="Disordered" evidence="1">
    <location>
        <begin position="1"/>
        <end position="26"/>
    </location>
</feature>
<dbReference type="OrthoDB" id="9923080at2"/>
<dbReference type="EMBL" id="RSFA01000024">
    <property type="protein sequence ID" value="RSD31732.1"/>
    <property type="molecule type" value="Genomic_DNA"/>
</dbReference>
<evidence type="ECO:0000256" key="1">
    <source>
        <dbReference type="SAM" id="MobiDB-lite"/>
    </source>
</evidence>
<dbReference type="Proteomes" id="UP000269041">
    <property type="component" value="Unassembled WGS sequence"/>
</dbReference>
<evidence type="ECO:0000313" key="3">
    <source>
        <dbReference type="Proteomes" id="UP000269041"/>
    </source>
</evidence>
<name>A0A427U588_9VIBR</name>
<reference evidence="2 3" key="1">
    <citation type="submission" date="2018-12" db="EMBL/GenBank/DDBJ databases">
        <title>Genomic taxonomy of the Vibrionaceae family.</title>
        <authorList>
            <person name="Gomez-Gil B."/>
            <person name="Enciso-Ibarra K."/>
        </authorList>
    </citation>
    <scope>NUCLEOTIDE SEQUENCE [LARGE SCALE GENOMIC DNA]</scope>
    <source>
        <strain evidence="2 3">CAIM 594</strain>
    </source>
</reference>
<dbReference type="AlphaFoldDB" id="A0A427U588"/>
<comment type="caution">
    <text evidence="2">The sequence shown here is derived from an EMBL/GenBank/DDBJ whole genome shotgun (WGS) entry which is preliminary data.</text>
</comment>
<evidence type="ECO:0000313" key="2">
    <source>
        <dbReference type="EMBL" id="RSD31732.1"/>
    </source>
</evidence>
<gene>
    <name evidence="2" type="ORF">EJA03_07345</name>
</gene>
<organism evidence="2 3">
    <name type="scientific">Vibrio pectenicida</name>
    <dbReference type="NCBI Taxonomy" id="62763"/>
    <lineage>
        <taxon>Bacteria</taxon>
        <taxon>Pseudomonadati</taxon>
        <taxon>Pseudomonadota</taxon>
        <taxon>Gammaproteobacteria</taxon>
        <taxon>Vibrionales</taxon>
        <taxon>Vibrionaceae</taxon>
        <taxon>Vibrio</taxon>
    </lineage>
</organism>
<feature type="compositionally biased region" description="Basic and acidic residues" evidence="1">
    <location>
        <begin position="1"/>
        <end position="10"/>
    </location>
</feature>
<protein>
    <submittedName>
        <fullName evidence="2">Uncharacterized protein</fullName>
    </submittedName>
</protein>
<proteinExistence type="predicted"/>
<keyword evidence="3" id="KW-1185">Reference proteome</keyword>
<accession>A0A427U588</accession>
<sequence length="73" mass="8384">MAQSKEDRKKSIAKSRRAHHDAQIEKNKRIDAYVLTQTKESLQTIKKSVPDINNEGQAIDWAVSLAMQSFERD</sequence>
<dbReference type="RefSeq" id="WP_125320588.1">
    <property type="nucleotide sequence ID" value="NZ_AP024891.1"/>
</dbReference>